<dbReference type="Pfam" id="PF01551">
    <property type="entry name" value="Peptidase_M23"/>
    <property type="match status" value="1"/>
</dbReference>
<dbReference type="KEGG" id="sand:H3309_15265"/>
<evidence type="ECO:0000256" key="1">
    <source>
        <dbReference type="SAM" id="SignalP"/>
    </source>
</evidence>
<dbReference type="InterPro" id="IPR049511">
    <property type="entry name" value="PGH-like_rpt"/>
</dbReference>
<dbReference type="Proteomes" id="UP000515292">
    <property type="component" value="Chromosome"/>
</dbReference>
<organism evidence="3 4">
    <name type="scientific">Sandaracinobacteroides saxicola</name>
    <dbReference type="NCBI Taxonomy" id="2759707"/>
    <lineage>
        <taxon>Bacteria</taxon>
        <taxon>Pseudomonadati</taxon>
        <taxon>Pseudomonadota</taxon>
        <taxon>Alphaproteobacteria</taxon>
        <taxon>Sphingomonadales</taxon>
        <taxon>Sphingosinicellaceae</taxon>
        <taxon>Sandaracinobacteroides</taxon>
    </lineage>
</organism>
<dbReference type="InterPro" id="IPR050570">
    <property type="entry name" value="Cell_wall_metabolism_enzyme"/>
</dbReference>
<accession>A0A7G5IH05</accession>
<feature type="chain" id="PRO_5028797396" evidence="1">
    <location>
        <begin position="20"/>
        <end position="461"/>
    </location>
</feature>
<keyword evidence="4" id="KW-1185">Reference proteome</keyword>
<dbReference type="InterPro" id="IPR016047">
    <property type="entry name" value="M23ase_b-sheet_dom"/>
</dbReference>
<keyword evidence="1" id="KW-0732">Signal</keyword>
<dbReference type="EMBL" id="CP059851">
    <property type="protein sequence ID" value="QMW22647.1"/>
    <property type="molecule type" value="Genomic_DNA"/>
</dbReference>
<evidence type="ECO:0000313" key="3">
    <source>
        <dbReference type="EMBL" id="QMW22647.1"/>
    </source>
</evidence>
<dbReference type="Pfam" id="PF17660">
    <property type="entry name" value="BTRD1"/>
    <property type="match status" value="5"/>
</dbReference>
<sequence length="461" mass="49924">MNNTLLCGGVALCAVAATAQTIPVSTGLYRIPYADGTEMKVNRDEKTHTPIGRYDLVGKGGSEPYRIVAAAPGTIRFIEDSFSAQIDSDSGKPCTNNYVWIEHANGEWSKYSHMRKDSTKVKAGRKVGDVVKAGDYLGDEGKVGCAGGDHLHFEVGVPRATDPITTVGGFLQDNGDSKRNRRARICSIPDQRFVAGNSHTARKVPGPMSAGSVEVARHGLPIVDYQCLFDQAAIAGYQPVWLDMTNKGGDAFVNAVFRPATAGTLRAYHGLDADGYQAKFDAAKKDGFRPVLLESYRDDGVRYAALFRKVAGPGYRVYHGKEAAFHQNAMDNWKKEGFVPVSVSVVDSGGRRYSAIWEKRDVGAWTARSQLTPAEYQAFYDENSKAGKNIAYVNGYRLGGAPFIVAIANAATPAGGMQRHGLTNAAYQDAWEAARKAGLLTRGVAGYETDDGVRYVATWRK</sequence>
<evidence type="ECO:0000259" key="2">
    <source>
        <dbReference type="Pfam" id="PF01551"/>
    </source>
</evidence>
<dbReference type="Gene3D" id="2.70.70.10">
    <property type="entry name" value="Glucose Permease (Domain IIA)"/>
    <property type="match status" value="1"/>
</dbReference>
<dbReference type="PANTHER" id="PTHR21666">
    <property type="entry name" value="PEPTIDASE-RELATED"/>
    <property type="match status" value="1"/>
</dbReference>
<name>A0A7G5IH05_9SPHN</name>
<dbReference type="RefSeq" id="WP_182295733.1">
    <property type="nucleotide sequence ID" value="NZ_CP059851.1"/>
</dbReference>
<dbReference type="PANTHER" id="PTHR21666:SF270">
    <property type="entry name" value="MUREIN HYDROLASE ACTIVATOR ENVC"/>
    <property type="match status" value="1"/>
</dbReference>
<feature type="domain" description="M23ase beta-sheet core" evidence="2">
    <location>
        <begin position="66"/>
        <end position="156"/>
    </location>
</feature>
<reference evidence="3 4" key="1">
    <citation type="submission" date="2020-07" db="EMBL/GenBank/DDBJ databases">
        <title>Complete genome sequence for Sandaracinobacter sp. M6.</title>
        <authorList>
            <person name="Tang Y."/>
            <person name="Liu Q."/>
            <person name="Guo Z."/>
            <person name="Lei P."/>
            <person name="Huang B."/>
        </authorList>
    </citation>
    <scope>NUCLEOTIDE SEQUENCE [LARGE SCALE GENOMIC DNA]</scope>
    <source>
        <strain evidence="3 4">M6</strain>
    </source>
</reference>
<protein>
    <submittedName>
        <fullName evidence="3">Peptidoglycan DD-metalloendopeptidase family protein</fullName>
    </submittedName>
</protein>
<feature type="signal peptide" evidence="1">
    <location>
        <begin position="1"/>
        <end position="19"/>
    </location>
</feature>
<dbReference type="GO" id="GO:0004222">
    <property type="term" value="F:metalloendopeptidase activity"/>
    <property type="evidence" value="ECO:0007669"/>
    <property type="project" value="TreeGrafter"/>
</dbReference>
<evidence type="ECO:0000313" key="4">
    <source>
        <dbReference type="Proteomes" id="UP000515292"/>
    </source>
</evidence>
<dbReference type="CDD" id="cd12797">
    <property type="entry name" value="M23_peptidase"/>
    <property type="match status" value="1"/>
</dbReference>
<gene>
    <name evidence="3" type="ORF">H3309_15265</name>
</gene>
<dbReference type="SUPFAM" id="SSF51261">
    <property type="entry name" value="Duplicated hybrid motif"/>
    <property type="match status" value="1"/>
</dbReference>
<proteinExistence type="predicted"/>
<dbReference type="InterPro" id="IPR011055">
    <property type="entry name" value="Dup_hybrid_motif"/>
</dbReference>
<dbReference type="AlphaFoldDB" id="A0A7G5IH05"/>